<comment type="similarity">
    <text evidence="1">Belongs to the oxygen-dependent FAD-linked oxidoreductase family.</text>
</comment>
<dbReference type="InterPro" id="IPR050416">
    <property type="entry name" value="FAD-linked_Oxidoreductase"/>
</dbReference>
<evidence type="ECO:0000256" key="3">
    <source>
        <dbReference type="ARBA" id="ARBA00022827"/>
    </source>
</evidence>
<reference evidence="7" key="1">
    <citation type="journal article" date="2021" name="Nat. Commun.">
        <title>Genetic determinants of endophytism in the Arabidopsis root mycobiome.</title>
        <authorList>
            <person name="Mesny F."/>
            <person name="Miyauchi S."/>
            <person name="Thiergart T."/>
            <person name="Pickel B."/>
            <person name="Atanasova L."/>
            <person name="Karlsson M."/>
            <person name="Huettel B."/>
            <person name="Barry K.W."/>
            <person name="Haridas S."/>
            <person name="Chen C."/>
            <person name="Bauer D."/>
            <person name="Andreopoulos W."/>
            <person name="Pangilinan J."/>
            <person name="LaButti K."/>
            <person name="Riley R."/>
            <person name="Lipzen A."/>
            <person name="Clum A."/>
            <person name="Drula E."/>
            <person name="Henrissat B."/>
            <person name="Kohler A."/>
            <person name="Grigoriev I.V."/>
            <person name="Martin F.M."/>
            <person name="Hacquard S."/>
        </authorList>
    </citation>
    <scope>NUCLEOTIDE SEQUENCE</scope>
    <source>
        <strain evidence="7">MPI-CAGE-CH-0243</strain>
    </source>
</reference>
<keyword evidence="8" id="KW-1185">Reference proteome</keyword>
<protein>
    <submittedName>
        <fullName evidence="7">FAD binding domain-containing protein</fullName>
    </submittedName>
</protein>
<dbReference type="Pfam" id="PF01565">
    <property type="entry name" value="FAD_binding_4"/>
    <property type="match status" value="1"/>
</dbReference>
<keyword evidence="3" id="KW-0274">FAD</keyword>
<dbReference type="PANTHER" id="PTHR42973">
    <property type="entry name" value="BINDING OXIDOREDUCTASE, PUTATIVE (AFU_ORTHOLOGUE AFUA_1G17690)-RELATED"/>
    <property type="match status" value="1"/>
</dbReference>
<evidence type="ECO:0000313" key="7">
    <source>
        <dbReference type="EMBL" id="KAH7122569.1"/>
    </source>
</evidence>
<dbReference type="OrthoDB" id="2151789at2759"/>
<dbReference type="AlphaFoldDB" id="A0A9P9IKC5"/>
<accession>A0A9P9IKC5</accession>
<organism evidence="7 8">
    <name type="scientific">Dendryphion nanum</name>
    <dbReference type="NCBI Taxonomy" id="256645"/>
    <lineage>
        <taxon>Eukaryota</taxon>
        <taxon>Fungi</taxon>
        <taxon>Dikarya</taxon>
        <taxon>Ascomycota</taxon>
        <taxon>Pezizomycotina</taxon>
        <taxon>Dothideomycetes</taxon>
        <taxon>Pleosporomycetidae</taxon>
        <taxon>Pleosporales</taxon>
        <taxon>Torulaceae</taxon>
        <taxon>Dendryphion</taxon>
    </lineage>
</organism>
<gene>
    <name evidence="7" type="ORF">B0J11DRAFT_569362</name>
</gene>
<comment type="caution">
    <text evidence="7">The sequence shown here is derived from an EMBL/GenBank/DDBJ whole genome shotgun (WGS) entry which is preliminary data.</text>
</comment>
<sequence>MLNTLLIAIYSLLVLLTVQSRREVMESIEQELYGAEPDVEVPASSKRVVRLLQKALASCILLRSNTEAFNASASNYFAQQSNTTRPACIVRPETVQQLSQAVAILQQEFLARRADGHDKHNNLGFVSLRSGGHSYARASASVDDGVLLDLSRFSDVTISNDGSSVTVGTGARWSKVNQVLEAKKIAVPGGRNAAVGVGGFTLGGGISFFSQRYGLACSNVIEYEVVLASGQVVIASATSNPKLWRALKGGGSNFGIVTRFTFRAFHCGDIWGGCLFSPSFESSRSIDLFHRFVGRADPKKIDVDYDDYASGPIVCFCYLQRPGMEIISTFITYTKEPPSGSEWPTCWKKSGFKSIWRYWSTVKQRTLSSACQDLAIGEKAGLNQNIAGTIVKNDKATLEAAYKFYREACTEVKNDKGKGIRFVFVLQPLLPAWMHKGDPNYLGLKDTLNEPHVQISFSPVWIDVNHNEFVENLVRKTIEKIESYARDHGTYHPYKYVNYCAAWQKPFESHGEENLEILRGISKQYDSEGFFQHACPGGFKIPGLESS</sequence>
<dbReference type="PANTHER" id="PTHR42973:SF4">
    <property type="entry name" value="FAD BINDING DOMAIN PROTEIN"/>
    <property type="match status" value="1"/>
</dbReference>
<evidence type="ECO:0000256" key="1">
    <source>
        <dbReference type="ARBA" id="ARBA00005466"/>
    </source>
</evidence>
<proteinExistence type="inferred from homology"/>
<feature type="domain" description="FAD-binding PCMH-type" evidence="6">
    <location>
        <begin position="82"/>
        <end position="267"/>
    </location>
</feature>
<dbReference type="InterPro" id="IPR006094">
    <property type="entry name" value="Oxid_FAD_bind_N"/>
</dbReference>
<dbReference type="Gene3D" id="3.30.465.10">
    <property type="match status" value="1"/>
</dbReference>
<dbReference type="GO" id="GO:0016491">
    <property type="term" value="F:oxidoreductase activity"/>
    <property type="evidence" value="ECO:0007669"/>
    <property type="project" value="UniProtKB-KW"/>
</dbReference>
<feature type="chain" id="PRO_5040240056" evidence="5">
    <location>
        <begin position="21"/>
        <end position="547"/>
    </location>
</feature>
<dbReference type="PROSITE" id="PS51387">
    <property type="entry name" value="FAD_PCMH"/>
    <property type="match status" value="1"/>
</dbReference>
<dbReference type="EMBL" id="JAGMWT010000009">
    <property type="protein sequence ID" value="KAH7122569.1"/>
    <property type="molecule type" value="Genomic_DNA"/>
</dbReference>
<dbReference type="GO" id="GO:0071949">
    <property type="term" value="F:FAD binding"/>
    <property type="evidence" value="ECO:0007669"/>
    <property type="project" value="InterPro"/>
</dbReference>
<evidence type="ECO:0000313" key="8">
    <source>
        <dbReference type="Proteomes" id="UP000700596"/>
    </source>
</evidence>
<evidence type="ECO:0000256" key="4">
    <source>
        <dbReference type="ARBA" id="ARBA00023002"/>
    </source>
</evidence>
<dbReference type="Proteomes" id="UP000700596">
    <property type="component" value="Unassembled WGS sequence"/>
</dbReference>
<dbReference type="InterPro" id="IPR036318">
    <property type="entry name" value="FAD-bd_PCMH-like_sf"/>
</dbReference>
<evidence type="ECO:0000259" key="6">
    <source>
        <dbReference type="PROSITE" id="PS51387"/>
    </source>
</evidence>
<dbReference type="SUPFAM" id="SSF56176">
    <property type="entry name" value="FAD-binding/transporter-associated domain-like"/>
    <property type="match status" value="1"/>
</dbReference>
<evidence type="ECO:0000256" key="2">
    <source>
        <dbReference type="ARBA" id="ARBA00022630"/>
    </source>
</evidence>
<dbReference type="InterPro" id="IPR016166">
    <property type="entry name" value="FAD-bd_PCMH"/>
</dbReference>
<dbReference type="InterPro" id="IPR016169">
    <property type="entry name" value="FAD-bd_PCMH_sub2"/>
</dbReference>
<feature type="signal peptide" evidence="5">
    <location>
        <begin position="1"/>
        <end position="20"/>
    </location>
</feature>
<keyword evidence="2" id="KW-0285">Flavoprotein</keyword>
<keyword evidence="5" id="KW-0732">Signal</keyword>
<name>A0A9P9IKC5_9PLEO</name>
<keyword evidence="4" id="KW-0560">Oxidoreductase</keyword>
<evidence type="ECO:0000256" key="5">
    <source>
        <dbReference type="SAM" id="SignalP"/>
    </source>
</evidence>